<dbReference type="GO" id="GO:0004806">
    <property type="term" value="F:triacylglycerol lipase activity"/>
    <property type="evidence" value="ECO:0007669"/>
    <property type="project" value="InterPro"/>
</dbReference>
<keyword evidence="7" id="KW-1133">Transmembrane helix</keyword>
<feature type="active site" description="Nucleophile" evidence="5">
    <location>
        <position position="470"/>
    </location>
</feature>
<accession>A0A0K3CLW1</accession>
<feature type="compositionally biased region" description="Basic and acidic residues" evidence="6">
    <location>
        <begin position="812"/>
        <end position="824"/>
    </location>
</feature>
<gene>
    <name evidence="9" type="primary">FGENESH: predicted gene_11.49</name>
    <name evidence="9" type="ORF">BN2166_0055530</name>
</gene>
<keyword evidence="4 5" id="KW-0443">Lipid metabolism</keyword>
<evidence type="ECO:0000256" key="3">
    <source>
        <dbReference type="ARBA" id="ARBA00022963"/>
    </source>
</evidence>
<feature type="non-terminal residue" evidence="9">
    <location>
        <position position="920"/>
    </location>
</feature>
<dbReference type="PROSITE" id="PS51635">
    <property type="entry name" value="PNPLA"/>
    <property type="match status" value="1"/>
</dbReference>
<reference evidence="9 10" key="1">
    <citation type="submission" date="2015-07" db="EMBL/GenBank/DDBJ databases">
        <authorList>
            <person name="Cajimat M.N.B."/>
            <person name="Milazzo M.L."/>
            <person name="Fulhorst C.F."/>
        </authorList>
    </citation>
    <scope>NUCLEOTIDE SEQUENCE [LARGE SCALE GENOMIC DNA]</scope>
    <source>
        <strain evidence="9">Single colony</strain>
    </source>
</reference>
<dbReference type="AlphaFoldDB" id="A0A0K3CLW1"/>
<dbReference type="PANTHER" id="PTHR14226">
    <property type="entry name" value="NEUROPATHY TARGET ESTERASE/SWISS CHEESE D.MELANOGASTER"/>
    <property type="match status" value="1"/>
</dbReference>
<evidence type="ECO:0000256" key="5">
    <source>
        <dbReference type="PROSITE-ProRule" id="PRU01161"/>
    </source>
</evidence>
<protein>
    <submittedName>
        <fullName evidence="9">FGENESH: predicted gene_11.49 protein</fullName>
    </submittedName>
</protein>
<dbReference type="CDD" id="cd07232">
    <property type="entry name" value="Pat_PLPL"/>
    <property type="match status" value="1"/>
</dbReference>
<feature type="compositionally biased region" description="Polar residues" evidence="6">
    <location>
        <begin position="784"/>
        <end position="804"/>
    </location>
</feature>
<dbReference type="GO" id="GO:0006641">
    <property type="term" value="P:triglyceride metabolic process"/>
    <property type="evidence" value="ECO:0007669"/>
    <property type="project" value="UniProtKB-ARBA"/>
</dbReference>
<feature type="short sequence motif" description="GXSXG" evidence="5">
    <location>
        <begin position="468"/>
        <end position="472"/>
    </location>
</feature>
<dbReference type="STRING" id="5286.A0A0K3CLW1"/>
<dbReference type="SUPFAM" id="SSF52151">
    <property type="entry name" value="FabD/lysophospholipase-like"/>
    <property type="match status" value="1"/>
</dbReference>
<keyword evidence="10" id="KW-1185">Reference proteome</keyword>
<feature type="region of interest" description="Disordered" evidence="6">
    <location>
        <begin position="133"/>
        <end position="181"/>
    </location>
</feature>
<feature type="compositionally biased region" description="Polar residues" evidence="6">
    <location>
        <begin position="164"/>
        <end position="176"/>
    </location>
</feature>
<dbReference type="InterPro" id="IPR002641">
    <property type="entry name" value="PNPLA_dom"/>
</dbReference>
<organism evidence="9 10">
    <name type="scientific">Rhodotorula toruloides</name>
    <name type="common">Yeast</name>
    <name type="synonym">Rhodosporidium toruloides</name>
    <dbReference type="NCBI Taxonomy" id="5286"/>
    <lineage>
        <taxon>Eukaryota</taxon>
        <taxon>Fungi</taxon>
        <taxon>Dikarya</taxon>
        <taxon>Basidiomycota</taxon>
        <taxon>Pucciniomycotina</taxon>
        <taxon>Microbotryomycetes</taxon>
        <taxon>Sporidiobolales</taxon>
        <taxon>Sporidiobolaceae</taxon>
        <taxon>Rhodotorula</taxon>
    </lineage>
</organism>
<dbReference type="GO" id="GO:0016042">
    <property type="term" value="P:lipid catabolic process"/>
    <property type="evidence" value="ECO:0007669"/>
    <property type="project" value="UniProtKB-UniRule"/>
</dbReference>
<dbReference type="InterPro" id="IPR050301">
    <property type="entry name" value="NTE"/>
</dbReference>
<evidence type="ECO:0000313" key="9">
    <source>
        <dbReference type="EMBL" id="CTR09692.1"/>
    </source>
</evidence>
<comment type="caution">
    <text evidence="5">Lacks conserved residue(s) required for the propagation of feature annotation.</text>
</comment>
<keyword evidence="7" id="KW-0812">Transmembrane</keyword>
<feature type="domain" description="PNPLA" evidence="8">
    <location>
        <begin position="437"/>
        <end position="628"/>
    </location>
</feature>
<dbReference type="Proteomes" id="UP000199069">
    <property type="component" value="Unassembled WGS sequence"/>
</dbReference>
<dbReference type="InterPro" id="IPR021771">
    <property type="entry name" value="Triacylglycerol_lipase_N"/>
</dbReference>
<proteinExistence type="inferred from homology"/>
<name>A0A0K3CLW1_RHOTO</name>
<dbReference type="EMBL" id="CWKI01000011">
    <property type="protein sequence ID" value="CTR09692.1"/>
    <property type="molecule type" value="Genomic_DNA"/>
</dbReference>
<dbReference type="Gene3D" id="3.40.1090.10">
    <property type="entry name" value="Cytosolic phospholipase A2 catalytic domain"/>
    <property type="match status" value="2"/>
</dbReference>
<feature type="active site" description="Proton acceptor" evidence="5">
    <location>
        <position position="615"/>
    </location>
</feature>
<feature type="region of interest" description="Disordered" evidence="6">
    <location>
        <begin position="873"/>
        <end position="920"/>
    </location>
</feature>
<evidence type="ECO:0000256" key="6">
    <source>
        <dbReference type="SAM" id="MobiDB-lite"/>
    </source>
</evidence>
<feature type="region of interest" description="Disordered" evidence="6">
    <location>
        <begin position="784"/>
        <end position="861"/>
    </location>
</feature>
<dbReference type="Pfam" id="PF01734">
    <property type="entry name" value="Patatin"/>
    <property type="match status" value="1"/>
</dbReference>
<evidence type="ECO:0000313" key="10">
    <source>
        <dbReference type="Proteomes" id="UP000199069"/>
    </source>
</evidence>
<evidence type="ECO:0000256" key="2">
    <source>
        <dbReference type="ARBA" id="ARBA00022801"/>
    </source>
</evidence>
<feature type="transmembrane region" description="Helical" evidence="7">
    <location>
        <begin position="260"/>
        <end position="280"/>
    </location>
</feature>
<evidence type="ECO:0000259" key="8">
    <source>
        <dbReference type="PROSITE" id="PS51635"/>
    </source>
</evidence>
<dbReference type="Pfam" id="PF11815">
    <property type="entry name" value="DUF3336"/>
    <property type="match status" value="1"/>
</dbReference>
<keyword evidence="3 5" id="KW-0442">Lipid degradation</keyword>
<evidence type="ECO:0000256" key="7">
    <source>
        <dbReference type="SAM" id="Phobius"/>
    </source>
</evidence>
<evidence type="ECO:0000256" key="1">
    <source>
        <dbReference type="ARBA" id="ARBA00006104"/>
    </source>
</evidence>
<dbReference type="InterPro" id="IPR016035">
    <property type="entry name" value="Acyl_Trfase/lysoPLipase"/>
</dbReference>
<keyword evidence="7" id="KW-0472">Membrane</keyword>
<comment type="similarity">
    <text evidence="1">Belongs to the PLPL family.</text>
</comment>
<evidence type="ECO:0000256" key="4">
    <source>
        <dbReference type="ARBA" id="ARBA00023098"/>
    </source>
</evidence>
<keyword evidence="2 5" id="KW-0378">Hydrolase</keyword>
<sequence length="920" mass="103111">MSADPSLPSLVLLPRTNGEASKAMSYYAPGYPSLQRPGVAYTGRPFSHYSDTALQSNYLARTSLDYPHRHSLSSPYDRSYPYTTNSASFSYPYAQPSTSARLYERQRGYDEARSDRCCVGLWAASVEHARLTTKPSQMEADLSRPPPASSSSKRRPPQPFRRPTSAQTYTGTQLEQSRGKGWDKWREWDELATDLGCDWVVEGDMEAFGKALSEPPADDQPERIIAASDWAPVKEQKRRRGPKKRKDVVREGWAYHISRWPLLILIFTIIFLEFVGYLFVRQCVNVIEFFAGWRGERGRLRLALRNAKTYEEWKQRALALDSFLGLSHWKSSPPNAYYDSTLIRRVLRSLRDLRSRDDAEGVCAVLHACVRNNFAGVESFRLYSESYYGTKELVQEYIDEVSRSLEYIRQAPPSLLPVEEKADFFRSVAKNLGASALCLSGGASFGYYHFGVIRALLDQNLLPRVITGTSAGAIIAAFCCTRTDSELRQLLTPTLADRITACEEPFRVWAKRAWKTGARFDTVQWARKASFFTMGNMTFKEAFERTGRILNVSVIPADTHSPTKLLNYLTAPDCVIYSAVIASAAVPGIINPVVLMTKGKDGKLRPHDFSQLHKDGSLRVDIPLQDLHLLYNVNFSVVSQVNPHIHLFNFASRGSPGRPVSHRRGRGWRGGWFLSAAEHYLKIEMLKWFRVIRDLELLPELGNQNWSNVFLQKFEGSVTIWPKSRIADWPRILTDPDRNELARMIRVGQQVTWPKVKMIENRLKIERQIDLGRTEVRCAFNDSDATSHSLAPPTLSRQASSGEIMTSARPRATNDRSSPEENGRGSRRNFRAVDMEASSSSGGDPVSTSNGGEETPAKRRQAILARLGLKGVAGKGSRDLYGGTVEGGGEEKYTDGESDWTSGGEGTSYAGGERGSSLGK</sequence>
<dbReference type="PANTHER" id="PTHR14226:SF66">
    <property type="entry name" value="TRIACYLGLYCEROL LIPASE PTL2"/>
    <property type="match status" value="1"/>
</dbReference>